<dbReference type="Proteomes" id="UP000095472">
    <property type="component" value="Chromosome"/>
</dbReference>
<name>A0ACD5H0B3_9CYAN</name>
<sequence>MAQMMEDCDRASLGIIGVGPKSRPEFKLRANSESPLKWTPGTEAVGFNRL</sequence>
<proteinExistence type="predicted"/>
<accession>A0ACD5H0B3</accession>
<reference evidence="1 2" key="1">
    <citation type="journal article" date="2016" name="Genome Announc.">
        <title>Draft Genome Sequence of the Thermotolerant Cyanobacterium Desertifilum sp. IPPAS B-1220.</title>
        <authorList>
            <person name="Mironov K.S."/>
            <person name="Sinetova M.A."/>
            <person name="Bolatkhan K."/>
            <person name="Zayadan B.K."/>
            <person name="Ustinova V.V."/>
            <person name="Kupriyanova E.V."/>
            <person name="Skrypnik A.N."/>
            <person name="Gogoleva N.E."/>
            <person name="Gogolev Y.V."/>
            <person name="Los D.A."/>
        </authorList>
    </citation>
    <scope>NUCLEOTIDE SEQUENCE [LARGE SCALE GENOMIC DNA]</scope>
    <source>
        <strain evidence="1 2">IPPAS B-1220</strain>
    </source>
</reference>
<evidence type="ECO:0000313" key="1">
    <source>
        <dbReference type="EMBL" id="XPM66276.1"/>
    </source>
</evidence>
<keyword evidence="2" id="KW-1185">Reference proteome</keyword>
<gene>
    <name evidence="1" type="ORF">BH720_013425</name>
</gene>
<evidence type="ECO:0000313" key="2">
    <source>
        <dbReference type="Proteomes" id="UP000095472"/>
    </source>
</evidence>
<dbReference type="EMBL" id="CP182909">
    <property type="protein sequence ID" value="XPM66276.1"/>
    <property type="molecule type" value="Genomic_DNA"/>
</dbReference>
<organism evidence="1 2">
    <name type="scientific">Desertifilum tharense IPPAS B-1220</name>
    <dbReference type="NCBI Taxonomy" id="1781255"/>
    <lineage>
        <taxon>Bacteria</taxon>
        <taxon>Bacillati</taxon>
        <taxon>Cyanobacteriota</taxon>
        <taxon>Cyanophyceae</taxon>
        <taxon>Desertifilales</taxon>
        <taxon>Desertifilaceae</taxon>
        <taxon>Desertifilum</taxon>
    </lineage>
</organism>
<protein>
    <submittedName>
        <fullName evidence="1">Uncharacterized protein</fullName>
    </submittedName>
</protein>